<accession>A0ABQ1Q855</accession>
<sequence>MLYKGGDEYPCHERVLWGRSTTFGKGGWGTGRLLQEKEVDETPERT</sequence>
<dbReference type="Proteomes" id="UP000642571">
    <property type="component" value="Unassembled WGS sequence"/>
</dbReference>
<keyword evidence="2" id="KW-1185">Reference proteome</keyword>
<reference evidence="2" key="1">
    <citation type="journal article" date="2019" name="Int. J. Syst. Evol. Microbiol.">
        <title>The Global Catalogue of Microorganisms (GCM) 10K type strain sequencing project: providing services to taxonomists for standard genome sequencing and annotation.</title>
        <authorList>
            <consortium name="The Broad Institute Genomics Platform"/>
            <consortium name="The Broad Institute Genome Sequencing Center for Infectious Disease"/>
            <person name="Wu L."/>
            <person name="Ma J."/>
        </authorList>
    </citation>
    <scope>NUCLEOTIDE SEQUENCE [LARGE SCALE GENOMIC DNA]</scope>
    <source>
        <strain evidence="2">CGMCC 1.15353</strain>
    </source>
</reference>
<name>A0ABQ1Q855_9BACI</name>
<proteinExistence type="predicted"/>
<protein>
    <submittedName>
        <fullName evidence="1">Uncharacterized protein</fullName>
    </submittedName>
</protein>
<gene>
    <name evidence="1" type="ORF">GCM10011389_24810</name>
</gene>
<evidence type="ECO:0000313" key="2">
    <source>
        <dbReference type="Proteomes" id="UP000642571"/>
    </source>
</evidence>
<evidence type="ECO:0000313" key="1">
    <source>
        <dbReference type="EMBL" id="GGD16128.1"/>
    </source>
</evidence>
<dbReference type="EMBL" id="BMIN01000010">
    <property type="protein sequence ID" value="GGD16128.1"/>
    <property type="molecule type" value="Genomic_DNA"/>
</dbReference>
<organism evidence="1 2">
    <name type="scientific">Pontibacillus salipaludis</name>
    <dbReference type="NCBI Taxonomy" id="1697394"/>
    <lineage>
        <taxon>Bacteria</taxon>
        <taxon>Bacillati</taxon>
        <taxon>Bacillota</taxon>
        <taxon>Bacilli</taxon>
        <taxon>Bacillales</taxon>
        <taxon>Bacillaceae</taxon>
        <taxon>Pontibacillus</taxon>
    </lineage>
</organism>
<comment type="caution">
    <text evidence="1">The sequence shown here is derived from an EMBL/GenBank/DDBJ whole genome shotgun (WGS) entry which is preliminary data.</text>
</comment>